<reference evidence="2 3" key="1">
    <citation type="submission" date="2024-05" db="EMBL/GenBank/DDBJ databases">
        <authorList>
            <person name="Duchaud E."/>
        </authorList>
    </citation>
    <scope>NUCLEOTIDE SEQUENCE [LARGE SCALE GENOMIC DNA]</scope>
    <source>
        <strain evidence="2">Ena-SAMPLE-TAB-13-05-2024-13:56:06:370-140302</strain>
    </source>
</reference>
<keyword evidence="1" id="KW-0732">Signal</keyword>
<gene>
    <name evidence="2" type="ORF">T190607A01A_20438</name>
</gene>
<evidence type="ECO:0000313" key="3">
    <source>
        <dbReference type="Proteomes" id="UP001497416"/>
    </source>
</evidence>
<name>A0ABM9NZJ8_9FLAO</name>
<feature type="chain" id="PRO_5046688254" description="Lipoprotein" evidence="1">
    <location>
        <begin position="18"/>
        <end position="168"/>
    </location>
</feature>
<sequence>MKCFQFLLVFLPLLILADCKSYSLQSRSNELENIQTSQNDSVVLFKKGLSIRLPGSFSIINAVEDDTHFFEARNINQSIIMSYEYGAGKAKINPSNYLNKKNLKRFTLRTTQNKELNIYYEEQNASFRTIQGKVFITQEAKEEHILNFNTTKDQFEKFKSIIKTITKN</sequence>
<evidence type="ECO:0008006" key="4">
    <source>
        <dbReference type="Google" id="ProtNLM"/>
    </source>
</evidence>
<accession>A0ABM9NZJ8</accession>
<evidence type="ECO:0000313" key="2">
    <source>
        <dbReference type="EMBL" id="CAL2085230.1"/>
    </source>
</evidence>
<proteinExistence type="predicted"/>
<keyword evidence="3" id="KW-1185">Reference proteome</keyword>
<comment type="caution">
    <text evidence="2">The sequence shown here is derived from an EMBL/GenBank/DDBJ whole genome shotgun (WGS) entry which is preliminary data.</text>
</comment>
<dbReference type="RefSeq" id="WP_348711923.1">
    <property type="nucleotide sequence ID" value="NZ_CAXIXY010000004.1"/>
</dbReference>
<evidence type="ECO:0000256" key="1">
    <source>
        <dbReference type="SAM" id="SignalP"/>
    </source>
</evidence>
<dbReference type="Proteomes" id="UP001497416">
    <property type="component" value="Unassembled WGS sequence"/>
</dbReference>
<dbReference type="EMBL" id="CAXIXY010000004">
    <property type="protein sequence ID" value="CAL2085230.1"/>
    <property type="molecule type" value="Genomic_DNA"/>
</dbReference>
<feature type="signal peptide" evidence="1">
    <location>
        <begin position="1"/>
        <end position="17"/>
    </location>
</feature>
<protein>
    <recommendedName>
        <fullName evidence="4">Lipoprotein</fullName>
    </recommendedName>
</protein>
<organism evidence="2 3">
    <name type="scientific">Tenacibaculum platacis</name>
    <dbReference type="NCBI Taxonomy" id="3137852"/>
    <lineage>
        <taxon>Bacteria</taxon>
        <taxon>Pseudomonadati</taxon>
        <taxon>Bacteroidota</taxon>
        <taxon>Flavobacteriia</taxon>
        <taxon>Flavobacteriales</taxon>
        <taxon>Flavobacteriaceae</taxon>
        <taxon>Tenacibaculum</taxon>
    </lineage>
</organism>